<evidence type="ECO:0000313" key="2">
    <source>
        <dbReference type="Proteomes" id="UP000238390"/>
    </source>
</evidence>
<dbReference type="Proteomes" id="UP000238390">
    <property type="component" value="Chromosome"/>
</dbReference>
<organism evidence="1 2">
    <name type="scientific">Pseudomonas paraeruginosa</name>
    <dbReference type="NCBI Taxonomy" id="2994495"/>
    <lineage>
        <taxon>Bacteria</taxon>
        <taxon>Pseudomonadati</taxon>
        <taxon>Pseudomonadota</taxon>
        <taxon>Gammaproteobacteria</taxon>
        <taxon>Pseudomonadales</taxon>
        <taxon>Pseudomonadaceae</taxon>
        <taxon>Pseudomonas</taxon>
    </lineage>
</organism>
<reference evidence="1 2" key="1">
    <citation type="submission" date="2018-02" db="EMBL/GenBank/DDBJ databases">
        <title>FDA/CDC Antimicrobial Resistant Isolate Bank Genome Sequencing.</title>
        <authorList>
            <person name="Benahmed F.H."/>
            <person name="Lutgring J.D."/>
            <person name="Yoo B."/>
            <person name="Machado M."/>
            <person name="Brown A."/>
            <person name="McAllister G."/>
            <person name="Perry A."/>
            <person name="Halpin A.L."/>
            <person name="Vavikolanu K."/>
            <person name="Ott S."/>
            <person name="Zhao X."/>
            <person name="Tallon L.J."/>
            <person name="Sadzewicz L."/>
            <person name="Aluvathingal J."/>
            <person name="Nadendla S."/>
            <person name="Voskania-kordi A."/>
            <person name="Simonyan V."/>
            <person name="Patel J."/>
            <person name="Shawar R.M."/>
        </authorList>
    </citation>
    <scope>NUCLEOTIDE SEQUENCE [LARGE SCALE GENOMIC DNA]</scope>
    <source>
        <strain evidence="1 2">AR_0356</strain>
    </source>
</reference>
<dbReference type="EMBL" id="CP027169">
    <property type="protein sequence ID" value="AVK03579.1"/>
    <property type="molecule type" value="Genomic_DNA"/>
</dbReference>
<keyword evidence="2" id="KW-1185">Reference proteome</keyword>
<protein>
    <submittedName>
        <fullName evidence="1">Uncharacterized protein</fullName>
    </submittedName>
</protein>
<proteinExistence type="predicted"/>
<accession>A0A2R3INT8</accession>
<name>A0A2R3INT8_9PSED</name>
<sequence length="75" mass="7343">MASVSIRTGETNDIPAPKPGRGVLMLGRALGAVTGTRAEIVGGVGLILVGATLLYEHLSAAWAASETGAGAARGG</sequence>
<dbReference type="AlphaFoldDB" id="A0A2R3INT8"/>
<gene>
    <name evidence="1" type="ORF">CSB93_3495</name>
</gene>
<evidence type="ECO:0000313" key="1">
    <source>
        <dbReference type="EMBL" id="AVK03579.1"/>
    </source>
</evidence>